<dbReference type="Pfam" id="PF03553">
    <property type="entry name" value="Na_H_antiporter"/>
    <property type="match status" value="2"/>
</dbReference>
<dbReference type="AlphaFoldDB" id="A0AAW9MY25"/>
<feature type="domain" description="Na+/H+ antiporter NhaC-like C-terminal" evidence="10">
    <location>
        <begin position="231"/>
        <end position="425"/>
    </location>
</feature>
<evidence type="ECO:0000313" key="11">
    <source>
        <dbReference type="EMBL" id="MEB3428952.1"/>
    </source>
</evidence>
<keyword evidence="2" id="KW-0813">Transport</keyword>
<dbReference type="GO" id="GO:0015297">
    <property type="term" value="F:antiporter activity"/>
    <property type="evidence" value="ECO:0007669"/>
    <property type="project" value="UniProtKB-KW"/>
</dbReference>
<keyword evidence="7 9" id="KW-0472">Membrane</keyword>
<feature type="transmembrane region" description="Helical" evidence="9">
    <location>
        <begin position="375"/>
        <end position="400"/>
    </location>
</feature>
<keyword evidence="12" id="KW-1185">Reference proteome</keyword>
<dbReference type="InterPro" id="IPR018461">
    <property type="entry name" value="Na/H_Antiport_NhaC-like_C"/>
</dbReference>
<feature type="transmembrane region" description="Helical" evidence="9">
    <location>
        <begin position="106"/>
        <end position="127"/>
    </location>
</feature>
<organism evidence="11 12">
    <name type="scientific">Citroniella saccharovorans</name>
    <dbReference type="NCBI Taxonomy" id="2053367"/>
    <lineage>
        <taxon>Bacteria</taxon>
        <taxon>Bacillati</taxon>
        <taxon>Bacillota</taxon>
        <taxon>Tissierellia</taxon>
        <taxon>Tissierellales</taxon>
        <taxon>Peptoniphilaceae</taxon>
        <taxon>Citroniella</taxon>
    </lineage>
</organism>
<dbReference type="PANTHER" id="PTHR33451:SF4">
    <property type="entry name" value="NA+_H+ ANTIPORTER"/>
    <property type="match status" value="1"/>
</dbReference>
<evidence type="ECO:0000256" key="3">
    <source>
        <dbReference type="ARBA" id="ARBA00022449"/>
    </source>
</evidence>
<evidence type="ECO:0000256" key="8">
    <source>
        <dbReference type="ARBA" id="ARBA00038435"/>
    </source>
</evidence>
<evidence type="ECO:0000256" key="6">
    <source>
        <dbReference type="ARBA" id="ARBA00022989"/>
    </source>
</evidence>
<keyword evidence="6 9" id="KW-1133">Transmembrane helix</keyword>
<gene>
    <name evidence="11" type="ORF">VLK81_02745</name>
</gene>
<keyword evidence="4" id="KW-1003">Cell membrane</keyword>
<protein>
    <submittedName>
        <fullName evidence="11">Na+/H+ antiporter NhaC family protein</fullName>
    </submittedName>
</protein>
<dbReference type="PANTHER" id="PTHR33451">
    <property type="entry name" value="MALATE-2H(+)/NA(+)-LACTATE ANTIPORTER"/>
    <property type="match status" value="1"/>
</dbReference>
<feature type="transmembrane region" description="Helical" evidence="9">
    <location>
        <begin position="412"/>
        <end position="431"/>
    </location>
</feature>
<evidence type="ECO:0000256" key="7">
    <source>
        <dbReference type="ARBA" id="ARBA00023136"/>
    </source>
</evidence>
<dbReference type="RefSeq" id="WP_324619025.1">
    <property type="nucleotide sequence ID" value="NZ_JAYKOT010000003.1"/>
</dbReference>
<reference evidence="11 12" key="1">
    <citation type="submission" date="2024-01" db="EMBL/GenBank/DDBJ databases">
        <title>Complete genome sequence of Citroniella saccharovorans strain M6.X9, isolated from human fecal sample.</title>
        <authorList>
            <person name="Cheng G."/>
            <person name="Westerholm M."/>
            <person name="Schnurer A."/>
        </authorList>
    </citation>
    <scope>NUCLEOTIDE SEQUENCE [LARGE SCALE GENOMIC DNA]</scope>
    <source>
        <strain evidence="11 12">DSM 29873</strain>
    </source>
</reference>
<feature type="transmembrane region" description="Helical" evidence="9">
    <location>
        <begin position="35"/>
        <end position="57"/>
    </location>
</feature>
<proteinExistence type="inferred from homology"/>
<feature type="transmembrane region" description="Helical" evidence="9">
    <location>
        <begin position="195"/>
        <end position="215"/>
    </location>
</feature>
<keyword evidence="5 9" id="KW-0812">Transmembrane</keyword>
<feature type="transmembrane region" description="Helical" evidence="9">
    <location>
        <begin position="6"/>
        <end position="28"/>
    </location>
</feature>
<feature type="domain" description="Na+/H+ antiporter NhaC-like C-terminal" evidence="10">
    <location>
        <begin position="30"/>
        <end position="216"/>
    </location>
</feature>
<feature type="transmembrane region" description="Helical" evidence="9">
    <location>
        <begin position="235"/>
        <end position="253"/>
    </location>
</feature>
<evidence type="ECO:0000313" key="12">
    <source>
        <dbReference type="Proteomes" id="UP001357733"/>
    </source>
</evidence>
<evidence type="ECO:0000256" key="5">
    <source>
        <dbReference type="ARBA" id="ARBA00022692"/>
    </source>
</evidence>
<comment type="caution">
    <text evidence="11">The sequence shown here is derived from an EMBL/GenBank/DDBJ whole genome shotgun (WGS) entry which is preliminary data.</text>
</comment>
<dbReference type="InterPro" id="IPR052180">
    <property type="entry name" value="NhaC_Na-H+_Antiporter"/>
</dbReference>
<evidence type="ECO:0000256" key="4">
    <source>
        <dbReference type="ARBA" id="ARBA00022475"/>
    </source>
</evidence>
<accession>A0AAW9MY25</accession>
<evidence type="ECO:0000259" key="10">
    <source>
        <dbReference type="Pfam" id="PF03553"/>
    </source>
</evidence>
<dbReference type="Proteomes" id="UP001357733">
    <property type="component" value="Unassembled WGS sequence"/>
</dbReference>
<evidence type="ECO:0000256" key="1">
    <source>
        <dbReference type="ARBA" id="ARBA00004651"/>
    </source>
</evidence>
<comment type="subcellular location">
    <subcellularLocation>
        <location evidence="1">Cell membrane</location>
        <topology evidence="1">Multi-pass membrane protein</topology>
    </subcellularLocation>
</comment>
<dbReference type="EMBL" id="JAYKOT010000003">
    <property type="protein sequence ID" value="MEB3428952.1"/>
    <property type="molecule type" value="Genomic_DNA"/>
</dbReference>
<keyword evidence="3" id="KW-0050">Antiport</keyword>
<sequence length="452" mass="48432">MEKKKPSGLALIPFLVFVAFYLISGIVLQMNGVEMAFYQIPSPISITLGIVVAFVMFKGTIDEKVNSFVSGCGDENIIIMCIIYLLAGAFAAVCKKIGAVDSVVNLFLTYIPVKFITAGVFIISVFLSTASGSSVGTILALGPIAFELSVKGDLNSALMLGALVGGAMAGDNLSLISDTTIAATRTQNVQNKDKFLMNFKIAIPAILLIFITYLIAARPTSDVPLDIGTYNFLKIIPYLFVIIASLSGVNVFVVLMSGTIIASIIGGFYGAFDGLISLAQTIYEGFTSMTEIFLLSMLTGGLAHMVRQAGGIDWLILKIKKMIKGSRSVELAVASLVSLINLSVANNTVSIIIAGPIAKDLSNEYKVDPRKMASLLDIFSCIIQGIIPYGAQLLIASGFSDGKVSPVEIVPFAWYCFALAIFALLSTFLKFSNAKNEWDFENDRPMELASNK</sequence>
<feature type="transmembrane region" description="Helical" evidence="9">
    <location>
        <begin position="260"/>
        <end position="280"/>
    </location>
</feature>
<feature type="transmembrane region" description="Helical" evidence="9">
    <location>
        <begin position="77"/>
        <end position="94"/>
    </location>
</feature>
<dbReference type="GO" id="GO:0005886">
    <property type="term" value="C:plasma membrane"/>
    <property type="evidence" value="ECO:0007669"/>
    <property type="project" value="UniProtKB-SubCell"/>
</dbReference>
<name>A0AAW9MY25_9FIRM</name>
<evidence type="ECO:0000256" key="2">
    <source>
        <dbReference type="ARBA" id="ARBA00022448"/>
    </source>
</evidence>
<evidence type="ECO:0000256" key="9">
    <source>
        <dbReference type="SAM" id="Phobius"/>
    </source>
</evidence>
<comment type="similarity">
    <text evidence="8">Belongs to the NhaC Na(+)/H(+) (TC 2.A.35) antiporter family.</text>
</comment>